<dbReference type="EMBL" id="CASHSV030000024">
    <property type="protein sequence ID" value="CAJ2640085.1"/>
    <property type="molecule type" value="Genomic_DNA"/>
</dbReference>
<organism evidence="1 2">
    <name type="scientific">Trifolium pratense</name>
    <name type="common">Red clover</name>
    <dbReference type="NCBI Taxonomy" id="57577"/>
    <lineage>
        <taxon>Eukaryota</taxon>
        <taxon>Viridiplantae</taxon>
        <taxon>Streptophyta</taxon>
        <taxon>Embryophyta</taxon>
        <taxon>Tracheophyta</taxon>
        <taxon>Spermatophyta</taxon>
        <taxon>Magnoliopsida</taxon>
        <taxon>eudicotyledons</taxon>
        <taxon>Gunneridae</taxon>
        <taxon>Pentapetalae</taxon>
        <taxon>rosids</taxon>
        <taxon>fabids</taxon>
        <taxon>Fabales</taxon>
        <taxon>Fabaceae</taxon>
        <taxon>Papilionoideae</taxon>
        <taxon>50 kb inversion clade</taxon>
        <taxon>NPAAA clade</taxon>
        <taxon>Hologalegina</taxon>
        <taxon>IRL clade</taxon>
        <taxon>Trifolieae</taxon>
        <taxon>Trifolium</taxon>
    </lineage>
</organism>
<dbReference type="Proteomes" id="UP001177021">
    <property type="component" value="Unassembled WGS sequence"/>
</dbReference>
<evidence type="ECO:0000313" key="2">
    <source>
        <dbReference type="Proteomes" id="UP001177021"/>
    </source>
</evidence>
<gene>
    <name evidence="1" type="ORF">MILVUS5_LOCUS9998</name>
</gene>
<protein>
    <submittedName>
        <fullName evidence="1">Uncharacterized protein</fullName>
    </submittedName>
</protein>
<sequence>MFAFKSRETSASIFDKVTVTIINNVTIDSNFTSIEVHCKSKDDDLGFHTLKFGESYTFSFKRTLLPFKTTLFYCSFTWPGDSKLHYLDIFNGDDACDHCNWKISTLGGCKYLTETQSFSKCYYWNKS</sequence>
<reference evidence="1" key="1">
    <citation type="submission" date="2023-10" db="EMBL/GenBank/DDBJ databases">
        <authorList>
            <person name="Rodriguez Cubillos JULIANA M."/>
            <person name="De Vega J."/>
        </authorList>
    </citation>
    <scope>NUCLEOTIDE SEQUENCE</scope>
</reference>
<comment type="caution">
    <text evidence="1">The sequence shown here is derived from an EMBL/GenBank/DDBJ whole genome shotgun (WGS) entry which is preliminary data.</text>
</comment>
<name>A0ACB0J7H2_TRIPR</name>
<keyword evidence="2" id="KW-1185">Reference proteome</keyword>
<accession>A0ACB0J7H2</accession>
<evidence type="ECO:0000313" key="1">
    <source>
        <dbReference type="EMBL" id="CAJ2640085.1"/>
    </source>
</evidence>
<proteinExistence type="predicted"/>